<dbReference type="AlphaFoldDB" id="A0A1T4MNH2"/>
<dbReference type="PIRSF" id="PIRSF036382">
    <property type="entry name" value="RR_antiterm"/>
    <property type="match status" value="1"/>
</dbReference>
<dbReference type="InterPro" id="IPR005561">
    <property type="entry name" value="ANTAR"/>
</dbReference>
<dbReference type="EMBL" id="FUXA01000007">
    <property type="protein sequence ID" value="SJZ68660.1"/>
    <property type="molecule type" value="Genomic_DNA"/>
</dbReference>
<dbReference type="Pfam" id="PF03861">
    <property type="entry name" value="ANTAR"/>
    <property type="match status" value="1"/>
</dbReference>
<keyword evidence="7" id="KW-1185">Reference proteome</keyword>
<dbReference type="RefSeq" id="WP_078787148.1">
    <property type="nucleotide sequence ID" value="NZ_CACZYW010000002.1"/>
</dbReference>
<proteinExistence type="predicted"/>
<comment type="caution">
    <text evidence="3">Lacks conserved residue(s) required for the propagation of feature annotation.</text>
</comment>
<dbReference type="PROSITE" id="PS50110">
    <property type="entry name" value="RESPONSE_REGULATORY"/>
    <property type="match status" value="1"/>
</dbReference>
<dbReference type="GO" id="GO:0003723">
    <property type="term" value="F:RNA binding"/>
    <property type="evidence" value="ECO:0007669"/>
    <property type="project" value="InterPro"/>
</dbReference>
<protein>
    <recommendedName>
        <fullName evidence="1">Stage 0 sporulation protein A homolog</fullName>
    </recommendedName>
</protein>
<dbReference type="SMART" id="SM01012">
    <property type="entry name" value="ANTAR"/>
    <property type="match status" value="1"/>
</dbReference>
<dbReference type="OrthoDB" id="9808843at2"/>
<name>A0A1T4MNH2_9FIRM</name>
<dbReference type="InterPro" id="IPR008327">
    <property type="entry name" value="Sig_transdc_resp-reg_antiterm"/>
</dbReference>
<evidence type="ECO:0000259" key="4">
    <source>
        <dbReference type="PROSITE" id="PS50110"/>
    </source>
</evidence>
<dbReference type="InterPro" id="IPR011006">
    <property type="entry name" value="CheY-like_superfamily"/>
</dbReference>
<feature type="domain" description="ANTAR" evidence="5">
    <location>
        <begin position="130"/>
        <end position="191"/>
    </location>
</feature>
<accession>A0A1T4MNH2</accession>
<dbReference type="SUPFAM" id="SSF52172">
    <property type="entry name" value="CheY-like"/>
    <property type="match status" value="1"/>
</dbReference>
<gene>
    <name evidence="6" type="ORF">SAMN02745110_01310</name>
</gene>
<evidence type="ECO:0000256" key="2">
    <source>
        <dbReference type="ARBA" id="ARBA00024867"/>
    </source>
</evidence>
<comment type="function">
    <text evidence="2">May play the central regulatory role in sporulation. It may be an element of the effector pathway responsible for the activation of sporulation genes in response to nutritional stress. Spo0A may act in concert with spo0H (a sigma factor) to control the expression of some genes that are critical to the sporulation process.</text>
</comment>
<evidence type="ECO:0000259" key="5">
    <source>
        <dbReference type="PROSITE" id="PS50921"/>
    </source>
</evidence>
<sequence length="195" mass="22080">MAKDTIRQKSIMIVGGTEQFNTIVKKAVSGENFTSIEIKRSAAAARRLFMERPYDIVVICSPLPDELGHQFALDICTSHSSSVLMIAPSEVTGDISEYVTNYGVMVMSKPVEYEMLKRALKYLIAIQERFHKARQREHELEGKLQELKIISRAKCLLIEKKGMNEAEAHRYIGKRAMDEGLTRKLVAEDIIDSMT</sequence>
<dbReference type="Gene3D" id="3.40.50.2300">
    <property type="match status" value="1"/>
</dbReference>
<organism evidence="6 7">
    <name type="scientific">Eubacterium ruminantium</name>
    <dbReference type="NCBI Taxonomy" id="42322"/>
    <lineage>
        <taxon>Bacteria</taxon>
        <taxon>Bacillati</taxon>
        <taxon>Bacillota</taxon>
        <taxon>Clostridia</taxon>
        <taxon>Eubacteriales</taxon>
        <taxon>Eubacteriaceae</taxon>
        <taxon>Eubacterium</taxon>
    </lineage>
</organism>
<dbReference type="PROSITE" id="PS50921">
    <property type="entry name" value="ANTAR"/>
    <property type="match status" value="1"/>
</dbReference>
<evidence type="ECO:0000256" key="1">
    <source>
        <dbReference type="ARBA" id="ARBA00018672"/>
    </source>
</evidence>
<evidence type="ECO:0000313" key="7">
    <source>
        <dbReference type="Proteomes" id="UP000189857"/>
    </source>
</evidence>
<dbReference type="Proteomes" id="UP000189857">
    <property type="component" value="Unassembled WGS sequence"/>
</dbReference>
<evidence type="ECO:0000256" key="3">
    <source>
        <dbReference type="PROSITE-ProRule" id="PRU00169"/>
    </source>
</evidence>
<evidence type="ECO:0000313" key="6">
    <source>
        <dbReference type="EMBL" id="SJZ68660.1"/>
    </source>
</evidence>
<dbReference type="GO" id="GO:0000160">
    <property type="term" value="P:phosphorelay signal transduction system"/>
    <property type="evidence" value="ECO:0007669"/>
    <property type="project" value="InterPro"/>
</dbReference>
<feature type="domain" description="Response regulatory" evidence="4">
    <location>
        <begin position="10"/>
        <end position="124"/>
    </location>
</feature>
<dbReference type="InterPro" id="IPR001789">
    <property type="entry name" value="Sig_transdc_resp-reg_receiver"/>
</dbReference>
<dbReference type="InterPro" id="IPR036388">
    <property type="entry name" value="WH-like_DNA-bd_sf"/>
</dbReference>
<dbReference type="Gene3D" id="1.10.10.10">
    <property type="entry name" value="Winged helix-like DNA-binding domain superfamily/Winged helix DNA-binding domain"/>
    <property type="match status" value="1"/>
</dbReference>
<reference evidence="6 7" key="1">
    <citation type="submission" date="2017-02" db="EMBL/GenBank/DDBJ databases">
        <authorList>
            <person name="Peterson S.W."/>
        </authorList>
    </citation>
    <scope>NUCLEOTIDE SEQUENCE [LARGE SCALE GENOMIC DNA]</scope>
    <source>
        <strain evidence="6 7">ATCC 17233</strain>
    </source>
</reference>